<comment type="caution">
    <text evidence="1">The sequence shown here is derived from an EMBL/GenBank/DDBJ whole genome shotgun (WGS) entry which is preliminary data.</text>
</comment>
<gene>
    <name evidence="1" type="ORF">HNY73_007509</name>
</gene>
<evidence type="ECO:0000313" key="1">
    <source>
        <dbReference type="EMBL" id="KAF8789579.1"/>
    </source>
</evidence>
<protein>
    <submittedName>
        <fullName evidence="1">Uncharacterized protein</fullName>
    </submittedName>
</protein>
<dbReference type="EMBL" id="JABXBU010000012">
    <property type="protein sequence ID" value="KAF8789579.1"/>
    <property type="molecule type" value="Genomic_DNA"/>
</dbReference>
<organism evidence="1 2">
    <name type="scientific">Argiope bruennichi</name>
    <name type="common">Wasp spider</name>
    <name type="synonym">Aranea bruennichi</name>
    <dbReference type="NCBI Taxonomy" id="94029"/>
    <lineage>
        <taxon>Eukaryota</taxon>
        <taxon>Metazoa</taxon>
        <taxon>Ecdysozoa</taxon>
        <taxon>Arthropoda</taxon>
        <taxon>Chelicerata</taxon>
        <taxon>Arachnida</taxon>
        <taxon>Araneae</taxon>
        <taxon>Araneomorphae</taxon>
        <taxon>Entelegynae</taxon>
        <taxon>Araneoidea</taxon>
        <taxon>Araneidae</taxon>
        <taxon>Argiope</taxon>
    </lineage>
</organism>
<dbReference type="AlphaFoldDB" id="A0A8T0FJ66"/>
<reference evidence="1" key="2">
    <citation type="submission" date="2020-06" db="EMBL/GenBank/DDBJ databases">
        <authorList>
            <person name="Sheffer M."/>
        </authorList>
    </citation>
    <scope>NUCLEOTIDE SEQUENCE</scope>
</reference>
<reference evidence="1" key="1">
    <citation type="journal article" date="2020" name="bioRxiv">
        <title>Chromosome-level reference genome of the European wasp spider Argiope bruennichi: a resource for studies on range expansion and evolutionary adaptation.</title>
        <authorList>
            <person name="Sheffer M.M."/>
            <person name="Hoppe A."/>
            <person name="Krehenwinkel H."/>
            <person name="Uhl G."/>
            <person name="Kuss A.W."/>
            <person name="Jensen L."/>
            <person name="Jensen C."/>
            <person name="Gillespie R.G."/>
            <person name="Hoff K.J."/>
            <person name="Prost S."/>
        </authorList>
    </citation>
    <scope>NUCLEOTIDE SEQUENCE</scope>
</reference>
<sequence>MGIGTSSLAFTLELILDVLEGIGAVDLVGFSDTGTAVWTFSIGAGVTVAGVGLSAAAIGGSIAGYLNSEYEVNEGKEPKVERIKESFENSTNHWDKKFHPFIQNQWVYSTYCKSSVVALPPVTWASNQFRIVTDDAGIVDTQMSRITPQNETHFGDPGTSIMVNPDESTDFWDNSFLRTEHPLKQILPIEDSEQINKRLKNNDEIQAPNVTEEVIPPTERLCKKLTDGENEMGDAVDGETDSKDREMFMDASRDFVLHLYLNDEEVEEYNVRRKQCLESENPVKCKKCLDEEFKRKVSERMKSRTTISDLTLQMYKTTISSLMHVINCFSKHAGLPDVQCKNDFK</sequence>
<proteinExistence type="predicted"/>
<evidence type="ECO:0000313" key="2">
    <source>
        <dbReference type="Proteomes" id="UP000807504"/>
    </source>
</evidence>
<keyword evidence="2" id="KW-1185">Reference proteome</keyword>
<accession>A0A8T0FJ66</accession>
<name>A0A8T0FJ66_ARGBR</name>
<dbReference type="Proteomes" id="UP000807504">
    <property type="component" value="Unassembled WGS sequence"/>
</dbReference>